<sequence>MNEREKIIRLWFDMWLKQQDLGMDKIFTEDVVYTESWCPKYENLKTVKHWFNEWNTRGKVIIWDIKQFFHKENQTVVEWYFKNEMNTESVEEFDGISLIEWTEDNKIKSLKEYGCNLNNYNPYQHSDNPQFRDEKISWF</sequence>
<protein>
    <submittedName>
        <fullName evidence="2">Conjugal transfer protein</fullName>
    </submittedName>
</protein>
<evidence type="ECO:0000313" key="2">
    <source>
        <dbReference type="EMBL" id="RCH43429.1"/>
    </source>
</evidence>
<dbReference type="Gene3D" id="3.10.450.50">
    <property type="match status" value="1"/>
</dbReference>
<comment type="caution">
    <text evidence="2">The sequence shown here is derived from an EMBL/GenBank/DDBJ whole genome shotgun (WGS) entry which is preliminary data.</text>
</comment>
<dbReference type="Proteomes" id="UP000253208">
    <property type="component" value="Unassembled WGS sequence"/>
</dbReference>
<organism evidence="2 3">
    <name type="scientific">Blautia obeum</name>
    <dbReference type="NCBI Taxonomy" id="40520"/>
    <lineage>
        <taxon>Bacteria</taxon>
        <taxon>Bacillati</taxon>
        <taxon>Bacillota</taxon>
        <taxon>Clostridia</taxon>
        <taxon>Lachnospirales</taxon>
        <taxon>Lachnospiraceae</taxon>
        <taxon>Blautia</taxon>
    </lineage>
</organism>
<proteinExistence type="predicted"/>
<evidence type="ECO:0000313" key="3">
    <source>
        <dbReference type="Proteomes" id="UP000253208"/>
    </source>
</evidence>
<reference evidence="2 3" key="1">
    <citation type="submission" date="2018-02" db="EMBL/GenBank/DDBJ databases">
        <title>Complete genome sequencing of Faecalibacterium prausnitzii strains isolated from the human gut.</title>
        <authorList>
            <person name="Fitzgerald B.C."/>
            <person name="Shkoporov A.N."/>
            <person name="Ross P.R."/>
            <person name="Hill C."/>
        </authorList>
    </citation>
    <scope>NUCLEOTIDE SEQUENCE [LARGE SCALE GENOMIC DNA]</scope>
    <source>
        <strain evidence="2 3">APC942/31-1</strain>
    </source>
</reference>
<accession>A0A367G0I2</accession>
<dbReference type="EMBL" id="PSQG01000014">
    <property type="protein sequence ID" value="RCH43429.1"/>
    <property type="molecule type" value="Genomic_DNA"/>
</dbReference>
<evidence type="ECO:0000259" key="1">
    <source>
        <dbReference type="Pfam" id="PF12680"/>
    </source>
</evidence>
<name>A0A367G0I2_9FIRM</name>
<dbReference type="InterPro" id="IPR032710">
    <property type="entry name" value="NTF2-like_dom_sf"/>
</dbReference>
<gene>
    <name evidence="2" type="ORF">C4886_10900</name>
</gene>
<dbReference type="SUPFAM" id="SSF54427">
    <property type="entry name" value="NTF2-like"/>
    <property type="match status" value="1"/>
</dbReference>
<dbReference type="RefSeq" id="WP_114002323.1">
    <property type="nucleotide sequence ID" value="NZ_PSQG01000014.1"/>
</dbReference>
<feature type="domain" description="SnoaL-like" evidence="1">
    <location>
        <begin position="9"/>
        <end position="108"/>
    </location>
</feature>
<dbReference type="InterPro" id="IPR037401">
    <property type="entry name" value="SnoaL-like"/>
</dbReference>
<dbReference type="AlphaFoldDB" id="A0A367G0I2"/>
<dbReference type="Pfam" id="PF12680">
    <property type="entry name" value="SnoaL_2"/>
    <property type="match status" value="1"/>
</dbReference>